<evidence type="ECO:0000313" key="3">
    <source>
        <dbReference type="Proteomes" id="UP000756132"/>
    </source>
</evidence>
<sequence>NTTGESLSYFLDSAHDLSAPSSRHFRKRRQRPISTNSHISKTAHHHPPRSSHITTTIRKDMN</sequence>
<keyword evidence="3" id="KW-1185">Reference proteome</keyword>
<dbReference type="GeneID" id="71993813"/>
<evidence type="ECO:0000313" key="2">
    <source>
        <dbReference type="EMBL" id="UJO24369.1"/>
    </source>
</evidence>
<dbReference type="RefSeq" id="XP_047768735.1">
    <property type="nucleotide sequence ID" value="XM_047913083.1"/>
</dbReference>
<feature type="region of interest" description="Disordered" evidence="1">
    <location>
        <begin position="15"/>
        <end position="62"/>
    </location>
</feature>
<organism evidence="2 3">
    <name type="scientific">Passalora fulva</name>
    <name type="common">Tomato leaf mold</name>
    <name type="synonym">Cladosporium fulvum</name>
    <dbReference type="NCBI Taxonomy" id="5499"/>
    <lineage>
        <taxon>Eukaryota</taxon>
        <taxon>Fungi</taxon>
        <taxon>Dikarya</taxon>
        <taxon>Ascomycota</taxon>
        <taxon>Pezizomycotina</taxon>
        <taxon>Dothideomycetes</taxon>
        <taxon>Dothideomycetidae</taxon>
        <taxon>Mycosphaerellales</taxon>
        <taxon>Mycosphaerellaceae</taxon>
        <taxon>Fulvia</taxon>
    </lineage>
</organism>
<accession>A0A9Q8UVV1</accession>
<protein>
    <submittedName>
        <fullName evidence="2">Uncharacterized protein</fullName>
    </submittedName>
</protein>
<dbReference type="EMBL" id="CP090174">
    <property type="protein sequence ID" value="UJO24369.1"/>
    <property type="molecule type" value="Genomic_DNA"/>
</dbReference>
<reference evidence="2" key="1">
    <citation type="submission" date="2021-12" db="EMBL/GenBank/DDBJ databases">
        <authorList>
            <person name="Zaccaron A."/>
            <person name="Stergiopoulos I."/>
        </authorList>
    </citation>
    <scope>NUCLEOTIDE SEQUENCE</scope>
    <source>
        <strain evidence="2">Race5_Kim</strain>
    </source>
</reference>
<proteinExistence type="predicted"/>
<gene>
    <name evidence="2" type="ORF">CLAFUR5_13935</name>
</gene>
<dbReference type="KEGG" id="ffu:CLAFUR5_13935"/>
<feature type="non-terminal residue" evidence="2">
    <location>
        <position position="1"/>
    </location>
</feature>
<dbReference type="AlphaFoldDB" id="A0A9Q8UVV1"/>
<dbReference type="Proteomes" id="UP000756132">
    <property type="component" value="Chromosome 12"/>
</dbReference>
<evidence type="ECO:0000256" key="1">
    <source>
        <dbReference type="SAM" id="MobiDB-lite"/>
    </source>
</evidence>
<name>A0A9Q8UVV1_PASFU</name>
<reference evidence="2" key="2">
    <citation type="journal article" date="2022" name="Microb. Genom.">
        <title>A chromosome-scale genome assembly of the tomato pathogen Cladosporium fulvum reveals a compartmentalized genome architecture and the presence of a dispensable chromosome.</title>
        <authorList>
            <person name="Zaccaron A.Z."/>
            <person name="Chen L.H."/>
            <person name="Samaras A."/>
            <person name="Stergiopoulos I."/>
        </authorList>
    </citation>
    <scope>NUCLEOTIDE SEQUENCE</scope>
    <source>
        <strain evidence="2">Race5_Kim</strain>
    </source>
</reference>